<name>A0A9D0Z1A6_9FIRM</name>
<organism evidence="3 4">
    <name type="scientific">Candidatus Faecousia excrementigallinarum</name>
    <dbReference type="NCBI Taxonomy" id="2840806"/>
    <lineage>
        <taxon>Bacteria</taxon>
        <taxon>Bacillati</taxon>
        <taxon>Bacillota</taxon>
        <taxon>Clostridia</taxon>
        <taxon>Eubacteriales</taxon>
        <taxon>Oscillospiraceae</taxon>
        <taxon>Faecousia</taxon>
    </lineage>
</organism>
<evidence type="ECO:0000256" key="2">
    <source>
        <dbReference type="SAM" id="SignalP"/>
    </source>
</evidence>
<comment type="caution">
    <text evidence="3">The sequence shown here is derived from an EMBL/GenBank/DDBJ whole genome shotgun (WGS) entry which is preliminary data.</text>
</comment>
<reference evidence="3" key="1">
    <citation type="submission" date="2020-10" db="EMBL/GenBank/DDBJ databases">
        <authorList>
            <person name="Gilroy R."/>
        </authorList>
    </citation>
    <scope>NUCLEOTIDE SEQUENCE</scope>
    <source>
        <strain evidence="3">13361</strain>
    </source>
</reference>
<feature type="chain" id="PRO_5038608068" evidence="2">
    <location>
        <begin position="24"/>
        <end position="422"/>
    </location>
</feature>
<dbReference type="AlphaFoldDB" id="A0A9D0Z1A6"/>
<dbReference type="PROSITE" id="PS51257">
    <property type="entry name" value="PROKAR_LIPOPROTEIN"/>
    <property type="match status" value="1"/>
</dbReference>
<evidence type="ECO:0000256" key="1">
    <source>
        <dbReference type="SAM" id="MobiDB-lite"/>
    </source>
</evidence>
<sequence length="422" mass="46656">MYRKLVLFVLCVTLVLTTAGCYAQVEKPEQSTSVPADTTPRDTTLPREPPQPQADGPHFAITHVEPFGVKANTNIRLSVAGLGKGGYPTPDGEAMYLASSTVSYFDPDSGTEFAACPIAGCTHKDDACPGRIPGLTAFCADDTYWYAFTMVEDVLRLLRVDPSTGDRTVLHTWKYGAYFGDGILSSGYILADICSFLEQDRTSSYVSIDLADGTVREFARSDEMGQGRLAGGDSNTVIMEWLTYSEPLLTFEQWLEANPGKSEEDYFTYVDRLYYQDNVVTLRSFDLTTGDYRDLPNTQGARLFSDPNISYDEYFVYRQGDSVMLGSFSGEESRTVFTADGIINAWLMDGRVFILRQDGAHLQEWVADMAGGEAKLLHDYGESDGVVFSAVREINDYFIGSGSSYISKADYYAGNFDKANSF</sequence>
<keyword evidence="2" id="KW-0732">Signal</keyword>
<evidence type="ECO:0000313" key="3">
    <source>
        <dbReference type="EMBL" id="HIQ67451.1"/>
    </source>
</evidence>
<feature type="region of interest" description="Disordered" evidence="1">
    <location>
        <begin position="27"/>
        <end position="57"/>
    </location>
</feature>
<accession>A0A9D0Z1A6</accession>
<feature type="signal peptide" evidence="2">
    <location>
        <begin position="1"/>
        <end position="23"/>
    </location>
</feature>
<evidence type="ECO:0000313" key="4">
    <source>
        <dbReference type="Proteomes" id="UP000886796"/>
    </source>
</evidence>
<dbReference type="EMBL" id="DVFK01000041">
    <property type="protein sequence ID" value="HIQ67451.1"/>
    <property type="molecule type" value="Genomic_DNA"/>
</dbReference>
<reference evidence="3" key="2">
    <citation type="journal article" date="2021" name="PeerJ">
        <title>Extensive microbial diversity within the chicken gut microbiome revealed by metagenomics and culture.</title>
        <authorList>
            <person name="Gilroy R."/>
            <person name="Ravi A."/>
            <person name="Getino M."/>
            <person name="Pursley I."/>
            <person name="Horton D.L."/>
            <person name="Alikhan N.F."/>
            <person name="Baker D."/>
            <person name="Gharbi K."/>
            <person name="Hall N."/>
            <person name="Watson M."/>
            <person name="Adriaenssens E.M."/>
            <person name="Foster-Nyarko E."/>
            <person name="Jarju S."/>
            <person name="Secka A."/>
            <person name="Antonio M."/>
            <person name="Oren A."/>
            <person name="Chaudhuri R.R."/>
            <person name="La Ragione R."/>
            <person name="Hildebrand F."/>
            <person name="Pallen M.J."/>
        </authorList>
    </citation>
    <scope>NUCLEOTIDE SEQUENCE</scope>
    <source>
        <strain evidence="3">13361</strain>
    </source>
</reference>
<dbReference type="Proteomes" id="UP000886796">
    <property type="component" value="Unassembled WGS sequence"/>
</dbReference>
<protein>
    <submittedName>
        <fullName evidence="3">Uncharacterized protein</fullName>
    </submittedName>
</protein>
<proteinExistence type="predicted"/>
<gene>
    <name evidence="3" type="ORF">IAB74_02950</name>
</gene>